<accession>A0A9X0BF22</accession>
<dbReference type="Proteomes" id="UP001147747">
    <property type="component" value="Unassembled WGS sequence"/>
</dbReference>
<sequence>MTREDLNDIHSFGITRDKRHLREQSAAEQVLTGLGPEEVLSTSIWGPGRGFEICYESLLLVGQPRIKSTTVHRIQTQKISLESKKNIKQEAQRDLRDKKTKAERRQLSPFKIVLCDRPYVFHR</sequence>
<dbReference type="GeneID" id="81364938"/>
<name>A0A9X0BF22_9EURO</name>
<dbReference type="AlphaFoldDB" id="A0A9X0BF22"/>
<reference evidence="1" key="2">
    <citation type="journal article" date="2023" name="IMA Fungus">
        <title>Comparative genomic study of the Penicillium genus elucidates a diverse pangenome and 15 lateral gene transfer events.</title>
        <authorList>
            <person name="Petersen C."/>
            <person name="Sorensen T."/>
            <person name="Nielsen M.R."/>
            <person name="Sondergaard T.E."/>
            <person name="Sorensen J.L."/>
            <person name="Fitzpatrick D.A."/>
            <person name="Frisvad J.C."/>
            <person name="Nielsen K.L."/>
        </authorList>
    </citation>
    <scope>NUCLEOTIDE SEQUENCE</scope>
    <source>
        <strain evidence="1">IBT 29677</strain>
    </source>
</reference>
<organism evidence="1 2">
    <name type="scientific">Penicillium cosmopolitanum</name>
    <dbReference type="NCBI Taxonomy" id="1131564"/>
    <lineage>
        <taxon>Eukaryota</taxon>
        <taxon>Fungi</taxon>
        <taxon>Dikarya</taxon>
        <taxon>Ascomycota</taxon>
        <taxon>Pezizomycotina</taxon>
        <taxon>Eurotiomycetes</taxon>
        <taxon>Eurotiomycetidae</taxon>
        <taxon>Eurotiales</taxon>
        <taxon>Aspergillaceae</taxon>
        <taxon>Penicillium</taxon>
    </lineage>
</organism>
<keyword evidence="2" id="KW-1185">Reference proteome</keyword>
<comment type="caution">
    <text evidence="1">The sequence shown here is derived from an EMBL/GenBank/DDBJ whole genome shotgun (WGS) entry which is preliminary data.</text>
</comment>
<gene>
    <name evidence="1" type="ORF">N7509_001321</name>
</gene>
<dbReference type="EMBL" id="JAPZBU010000003">
    <property type="protein sequence ID" value="KAJ5414694.1"/>
    <property type="molecule type" value="Genomic_DNA"/>
</dbReference>
<proteinExistence type="predicted"/>
<reference evidence="1" key="1">
    <citation type="submission" date="2022-12" db="EMBL/GenBank/DDBJ databases">
        <authorList>
            <person name="Petersen C."/>
        </authorList>
    </citation>
    <scope>NUCLEOTIDE SEQUENCE</scope>
    <source>
        <strain evidence="1">IBT 29677</strain>
    </source>
</reference>
<dbReference type="RefSeq" id="XP_056494540.1">
    <property type="nucleotide sequence ID" value="XM_056625958.1"/>
</dbReference>
<dbReference type="OrthoDB" id="10619117at2759"/>
<evidence type="ECO:0000313" key="2">
    <source>
        <dbReference type="Proteomes" id="UP001147747"/>
    </source>
</evidence>
<protein>
    <submittedName>
        <fullName evidence="1">Uncharacterized protein</fullName>
    </submittedName>
</protein>
<evidence type="ECO:0000313" key="1">
    <source>
        <dbReference type="EMBL" id="KAJ5414694.1"/>
    </source>
</evidence>